<evidence type="ECO:0000313" key="8">
    <source>
        <dbReference type="EMBL" id="WNG50598.1"/>
    </source>
</evidence>
<sequence length="564" mass="62142">MNPLVLGLLASTLGGATGVWLTRRRRSGPDSSALLRAEVGAALARPGTLHDMLQPCAEAIVRHLGGAFARIWVLPPGEQVLELRASAGRYTHLDGEHARIPVGQLKIGLIAQSGMPLLINDVPNDPRVQRKWALREGLVAFAGYPLLAEGRVVGVMAMFARQKLKDDILEALASVADAMAQGTARQYAEERLRQGEELFRLLLDSTGEAIYGMDLKGQCTFANRTCARLLGYPDASALIGRRMHELIHHSYEDGTPYPREACPIYEATSKEGIHLDNEWLWRADGRGFPAEIWSYPLWREGERLGGVVTFVDISERRAAEAERARLLYETQEAVRARDDFLAIASHELRTPLTPLRLGLQSAQRMLQDGQPPPLEELRSRLAVTNRQVVRLTRLVESMLDLSRLTRGTLQLETAPCDLAALVNDVLERSREVLAQAECSLDAQVEGPLPVLGDRLRLEHVLENLLSNAMKYGACSPVHIRCRAEQGRALLSVEDEGIGISPEDQQRIFGRFERAASVRHYGGFGLGLYILREIVEAHGGTVSVESQPGQGARFTVTVPLLETPG</sequence>
<dbReference type="InterPro" id="IPR013767">
    <property type="entry name" value="PAS_fold"/>
</dbReference>
<feature type="domain" description="Histidine kinase" evidence="6">
    <location>
        <begin position="343"/>
        <end position="561"/>
    </location>
</feature>
<dbReference type="InterPro" id="IPR003018">
    <property type="entry name" value="GAF"/>
</dbReference>
<feature type="domain" description="PAS" evidence="7">
    <location>
        <begin position="195"/>
        <end position="248"/>
    </location>
</feature>
<dbReference type="SMART" id="SM00065">
    <property type="entry name" value="GAF"/>
    <property type="match status" value="1"/>
</dbReference>
<dbReference type="Gene3D" id="3.30.565.10">
    <property type="entry name" value="Histidine kinase-like ATPase, C-terminal domain"/>
    <property type="match status" value="1"/>
</dbReference>
<dbReference type="InterPro" id="IPR003661">
    <property type="entry name" value="HisK_dim/P_dom"/>
</dbReference>
<dbReference type="PROSITE" id="PS50109">
    <property type="entry name" value="HIS_KIN"/>
    <property type="match status" value="1"/>
</dbReference>
<protein>
    <recommendedName>
        <fullName evidence="2">histidine kinase</fullName>
        <ecNumber evidence="2">2.7.13.3</ecNumber>
    </recommendedName>
</protein>
<keyword evidence="9" id="KW-1185">Reference proteome</keyword>
<organism evidence="8 9">
    <name type="scientific">Archangium minus</name>
    <dbReference type="NCBI Taxonomy" id="83450"/>
    <lineage>
        <taxon>Bacteria</taxon>
        <taxon>Pseudomonadati</taxon>
        <taxon>Myxococcota</taxon>
        <taxon>Myxococcia</taxon>
        <taxon>Myxococcales</taxon>
        <taxon>Cystobacterineae</taxon>
        <taxon>Archangiaceae</taxon>
        <taxon>Archangium</taxon>
    </lineage>
</organism>
<reference evidence="8 9" key="1">
    <citation type="submission" date="2019-08" db="EMBL/GenBank/DDBJ databases">
        <title>Archangium and Cystobacter genomes.</title>
        <authorList>
            <person name="Chen I.-C.K."/>
            <person name="Wielgoss S."/>
        </authorList>
    </citation>
    <scope>NUCLEOTIDE SEQUENCE [LARGE SCALE GENOMIC DNA]</scope>
    <source>
        <strain evidence="8 9">Cbm 6</strain>
    </source>
</reference>
<dbReference type="Pfam" id="PF00512">
    <property type="entry name" value="HisKA"/>
    <property type="match status" value="1"/>
</dbReference>
<keyword evidence="4" id="KW-0808">Transferase</keyword>
<proteinExistence type="predicted"/>
<evidence type="ECO:0000256" key="5">
    <source>
        <dbReference type="ARBA" id="ARBA00022777"/>
    </source>
</evidence>
<dbReference type="EC" id="2.7.13.3" evidence="2"/>
<evidence type="ECO:0000256" key="2">
    <source>
        <dbReference type="ARBA" id="ARBA00012438"/>
    </source>
</evidence>
<evidence type="ECO:0000256" key="4">
    <source>
        <dbReference type="ARBA" id="ARBA00022679"/>
    </source>
</evidence>
<dbReference type="RefSeq" id="WP_395809869.1">
    <property type="nucleotide sequence ID" value="NZ_CP043494.1"/>
</dbReference>
<name>A0ABY9X5C7_9BACT</name>
<dbReference type="CDD" id="cd00130">
    <property type="entry name" value="PAS"/>
    <property type="match status" value="1"/>
</dbReference>
<dbReference type="InterPro" id="IPR004358">
    <property type="entry name" value="Sig_transdc_His_kin-like_C"/>
</dbReference>
<dbReference type="SMART" id="SM00388">
    <property type="entry name" value="HisKA"/>
    <property type="match status" value="1"/>
</dbReference>
<dbReference type="InterPro" id="IPR005467">
    <property type="entry name" value="His_kinase_dom"/>
</dbReference>
<gene>
    <name evidence="8" type="ORF">F0U60_45590</name>
</gene>
<dbReference type="PROSITE" id="PS50112">
    <property type="entry name" value="PAS"/>
    <property type="match status" value="1"/>
</dbReference>
<dbReference type="SMART" id="SM00387">
    <property type="entry name" value="HATPase_c"/>
    <property type="match status" value="1"/>
</dbReference>
<dbReference type="PRINTS" id="PR00344">
    <property type="entry name" value="BCTRLSENSOR"/>
</dbReference>
<keyword evidence="3" id="KW-0597">Phosphoprotein</keyword>
<keyword evidence="5" id="KW-0418">Kinase</keyword>
<comment type="catalytic activity">
    <reaction evidence="1">
        <text>ATP + protein L-histidine = ADP + protein N-phospho-L-histidine.</text>
        <dbReference type="EC" id="2.7.13.3"/>
    </reaction>
</comment>
<dbReference type="Pfam" id="PF00989">
    <property type="entry name" value="PAS"/>
    <property type="match status" value="1"/>
</dbReference>
<accession>A0ABY9X5C7</accession>
<dbReference type="CDD" id="cd00082">
    <property type="entry name" value="HisKA"/>
    <property type="match status" value="1"/>
</dbReference>
<evidence type="ECO:0000256" key="3">
    <source>
        <dbReference type="ARBA" id="ARBA00022553"/>
    </source>
</evidence>
<dbReference type="SUPFAM" id="SSF47384">
    <property type="entry name" value="Homodimeric domain of signal transducing histidine kinase"/>
    <property type="match status" value="1"/>
</dbReference>
<dbReference type="SUPFAM" id="SSF55785">
    <property type="entry name" value="PYP-like sensor domain (PAS domain)"/>
    <property type="match status" value="1"/>
</dbReference>
<dbReference type="Gene3D" id="1.10.287.130">
    <property type="match status" value="1"/>
</dbReference>
<dbReference type="PANTHER" id="PTHR43047:SF72">
    <property type="entry name" value="OSMOSENSING HISTIDINE PROTEIN KINASE SLN1"/>
    <property type="match status" value="1"/>
</dbReference>
<evidence type="ECO:0000256" key="1">
    <source>
        <dbReference type="ARBA" id="ARBA00000085"/>
    </source>
</evidence>
<dbReference type="Proteomes" id="UP001611383">
    <property type="component" value="Chromosome"/>
</dbReference>
<dbReference type="CDD" id="cd00075">
    <property type="entry name" value="HATPase"/>
    <property type="match status" value="1"/>
</dbReference>
<dbReference type="EMBL" id="CP043494">
    <property type="protein sequence ID" value="WNG50598.1"/>
    <property type="molecule type" value="Genomic_DNA"/>
</dbReference>
<dbReference type="SMART" id="SM00091">
    <property type="entry name" value="PAS"/>
    <property type="match status" value="1"/>
</dbReference>
<dbReference type="SUPFAM" id="SSF55781">
    <property type="entry name" value="GAF domain-like"/>
    <property type="match status" value="1"/>
</dbReference>
<evidence type="ECO:0000259" key="6">
    <source>
        <dbReference type="PROSITE" id="PS50109"/>
    </source>
</evidence>
<dbReference type="Pfam" id="PF02518">
    <property type="entry name" value="HATPase_c"/>
    <property type="match status" value="1"/>
</dbReference>
<dbReference type="Gene3D" id="3.30.450.40">
    <property type="match status" value="1"/>
</dbReference>
<dbReference type="NCBIfam" id="TIGR00229">
    <property type="entry name" value="sensory_box"/>
    <property type="match status" value="1"/>
</dbReference>
<dbReference type="InterPro" id="IPR000014">
    <property type="entry name" value="PAS"/>
</dbReference>
<dbReference type="SUPFAM" id="SSF55874">
    <property type="entry name" value="ATPase domain of HSP90 chaperone/DNA topoisomerase II/histidine kinase"/>
    <property type="match status" value="1"/>
</dbReference>
<dbReference type="InterPro" id="IPR029016">
    <property type="entry name" value="GAF-like_dom_sf"/>
</dbReference>
<dbReference type="Gene3D" id="3.30.450.20">
    <property type="entry name" value="PAS domain"/>
    <property type="match status" value="1"/>
</dbReference>
<dbReference type="InterPro" id="IPR036097">
    <property type="entry name" value="HisK_dim/P_sf"/>
</dbReference>
<dbReference type="InterPro" id="IPR035965">
    <property type="entry name" value="PAS-like_dom_sf"/>
</dbReference>
<dbReference type="PANTHER" id="PTHR43047">
    <property type="entry name" value="TWO-COMPONENT HISTIDINE PROTEIN KINASE"/>
    <property type="match status" value="1"/>
</dbReference>
<dbReference type="Pfam" id="PF13185">
    <property type="entry name" value="GAF_2"/>
    <property type="match status" value="1"/>
</dbReference>
<dbReference type="InterPro" id="IPR036890">
    <property type="entry name" value="HATPase_C_sf"/>
</dbReference>
<evidence type="ECO:0000259" key="7">
    <source>
        <dbReference type="PROSITE" id="PS50112"/>
    </source>
</evidence>
<evidence type="ECO:0000313" key="9">
    <source>
        <dbReference type="Proteomes" id="UP001611383"/>
    </source>
</evidence>
<dbReference type="InterPro" id="IPR003594">
    <property type="entry name" value="HATPase_dom"/>
</dbReference>